<dbReference type="PROSITE" id="PS51084">
    <property type="entry name" value="HIT_2"/>
    <property type="match status" value="1"/>
</dbReference>
<dbReference type="AlphaFoldDB" id="A0A5S4FLE5"/>
<dbReference type="PANTHER" id="PTHR46648">
    <property type="entry name" value="HIT FAMILY PROTEIN 1"/>
    <property type="match status" value="1"/>
</dbReference>
<feature type="domain" description="HIT" evidence="4">
    <location>
        <begin position="7"/>
        <end position="115"/>
    </location>
</feature>
<dbReference type="CDD" id="cd01277">
    <property type="entry name" value="HINT_subgroup"/>
    <property type="match status" value="1"/>
</dbReference>
<dbReference type="InterPro" id="IPR039384">
    <property type="entry name" value="HINT"/>
</dbReference>
<evidence type="ECO:0000313" key="5">
    <source>
        <dbReference type="EMBL" id="TMR21548.1"/>
    </source>
</evidence>
<reference evidence="5 6" key="1">
    <citation type="submission" date="2019-05" db="EMBL/GenBank/DDBJ databases">
        <title>Draft genome sequence of Nonomuraea turkmeniaca DSM 43926.</title>
        <authorList>
            <person name="Saricaoglu S."/>
            <person name="Isik K."/>
        </authorList>
    </citation>
    <scope>NUCLEOTIDE SEQUENCE [LARGE SCALE GENOMIC DNA]</scope>
    <source>
        <strain evidence="5 6">DSM 43926</strain>
    </source>
</reference>
<dbReference type="PANTHER" id="PTHR46648:SF1">
    <property type="entry name" value="ADENOSINE 5'-MONOPHOSPHORAMIDASE HNT1"/>
    <property type="match status" value="1"/>
</dbReference>
<dbReference type="Pfam" id="PF01230">
    <property type="entry name" value="HIT"/>
    <property type="match status" value="1"/>
</dbReference>
<dbReference type="Proteomes" id="UP000309128">
    <property type="component" value="Unassembled WGS sequence"/>
</dbReference>
<dbReference type="SUPFAM" id="SSF54197">
    <property type="entry name" value="HIT-like"/>
    <property type="match status" value="1"/>
</dbReference>
<comment type="caution">
    <text evidence="5">The sequence shown here is derived from an EMBL/GenBank/DDBJ whole genome shotgun (WGS) entry which is preliminary data.</text>
</comment>
<keyword evidence="6" id="KW-1185">Reference proteome</keyword>
<gene>
    <name evidence="5" type="ORF">ETD86_14670</name>
</gene>
<dbReference type="GO" id="GO:0009117">
    <property type="term" value="P:nucleotide metabolic process"/>
    <property type="evidence" value="ECO:0007669"/>
    <property type="project" value="TreeGrafter"/>
</dbReference>
<dbReference type="EMBL" id="VCKY01000041">
    <property type="protein sequence ID" value="TMR21548.1"/>
    <property type="molecule type" value="Genomic_DNA"/>
</dbReference>
<evidence type="ECO:0000256" key="2">
    <source>
        <dbReference type="PIRSR" id="PIRSR601310-3"/>
    </source>
</evidence>
<dbReference type="GO" id="GO:0003824">
    <property type="term" value="F:catalytic activity"/>
    <property type="evidence" value="ECO:0007669"/>
    <property type="project" value="InterPro"/>
</dbReference>
<dbReference type="InterPro" id="IPR011146">
    <property type="entry name" value="HIT-like"/>
</dbReference>
<sequence length="138" mass="15205">MSGAPCVFCRIVEGTEPSQPVYEDAHTIAFLNVAQATKGHTLVVPRRHHRDLTEIPPEEAAHVMRATVEVAGRLTRALRAPGINLWHASGETAWQSVFHFHIHVVPRYATADLTPPWTEYALPLASLRGLAEEIRSGA</sequence>
<dbReference type="OrthoDB" id="9784774at2"/>
<organism evidence="5 6">
    <name type="scientific">Nonomuraea turkmeniaca</name>
    <dbReference type="NCBI Taxonomy" id="103838"/>
    <lineage>
        <taxon>Bacteria</taxon>
        <taxon>Bacillati</taxon>
        <taxon>Actinomycetota</taxon>
        <taxon>Actinomycetes</taxon>
        <taxon>Streptosporangiales</taxon>
        <taxon>Streptosporangiaceae</taxon>
        <taxon>Nonomuraea</taxon>
    </lineage>
</organism>
<dbReference type="InterPro" id="IPR019808">
    <property type="entry name" value="Histidine_triad_CS"/>
</dbReference>
<protein>
    <submittedName>
        <fullName evidence="5">HIT family protein</fullName>
    </submittedName>
</protein>
<evidence type="ECO:0000256" key="1">
    <source>
        <dbReference type="PIRSR" id="PIRSR601310-1"/>
    </source>
</evidence>
<evidence type="ECO:0000259" key="4">
    <source>
        <dbReference type="PROSITE" id="PS51084"/>
    </source>
</evidence>
<feature type="active site" description="Tele-AMP-histidine intermediate" evidence="1">
    <location>
        <position position="101"/>
    </location>
</feature>
<accession>A0A5S4FLE5</accession>
<dbReference type="InterPro" id="IPR001310">
    <property type="entry name" value="Histidine_triad_HIT"/>
</dbReference>
<evidence type="ECO:0000256" key="3">
    <source>
        <dbReference type="PROSITE-ProRule" id="PRU00464"/>
    </source>
</evidence>
<name>A0A5S4FLE5_9ACTN</name>
<feature type="short sequence motif" description="Histidine triad motif" evidence="2 3">
    <location>
        <begin position="99"/>
        <end position="103"/>
    </location>
</feature>
<proteinExistence type="predicted"/>
<dbReference type="RefSeq" id="WP_138666701.1">
    <property type="nucleotide sequence ID" value="NZ_VCKY01000041.1"/>
</dbReference>
<evidence type="ECO:0000313" key="6">
    <source>
        <dbReference type="Proteomes" id="UP000309128"/>
    </source>
</evidence>
<dbReference type="PRINTS" id="PR00332">
    <property type="entry name" value="HISTRIAD"/>
</dbReference>
<dbReference type="PROSITE" id="PS00892">
    <property type="entry name" value="HIT_1"/>
    <property type="match status" value="1"/>
</dbReference>
<dbReference type="Gene3D" id="3.30.428.10">
    <property type="entry name" value="HIT-like"/>
    <property type="match status" value="1"/>
</dbReference>
<dbReference type="InterPro" id="IPR036265">
    <property type="entry name" value="HIT-like_sf"/>
</dbReference>